<protein>
    <submittedName>
        <fullName evidence="1">SRPBCC family protein</fullName>
    </submittedName>
</protein>
<gene>
    <name evidence="1" type="ORF">GCM10022262_16160</name>
</gene>
<dbReference type="InterPro" id="IPR023393">
    <property type="entry name" value="START-like_dom_sf"/>
</dbReference>
<comment type="caution">
    <text evidence="1">The sequence shown here is derived from an EMBL/GenBank/DDBJ whole genome shotgun (WGS) entry which is preliminary data.</text>
</comment>
<dbReference type="RefSeq" id="WP_345039669.1">
    <property type="nucleotide sequence ID" value="NZ_BAABBA010000006.1"/>
</dbReference>
<dbReference type="Pfam" id="PF06240">
    <property type="entry name" value="COXG"/>
    <property type="match status" value="1"/>
</dbReference>
<dbReference type="PANTHER" id="PTHR38588:SF1">
    <property type="entry name" value="BLL0334 PROTEIN"/>
    <property type="match status" value="1"/>
</dbReference>
<proteinExistence type="predicted"/>
<dbReference type="Gene3D" id="3.30.530.20">
    <property type="match status" value="1"/>
</dbReference>
<name>A0ABP8ETQ3_9MICO</name>
<evidence type="ECO:0000313" key="2">
    <source>
        <dbReference type="Proteomes" id="UP001499841"/>
    </source>
</evidence>
<dbReference type="Proteomes" id="UP001499841">
    <property type="component" value="Unassembled WGS sequence"/>
</dbReference>
<dbReference type="InterPro" id="IPR010419">
    <property type="entry name" value="CO_DH_gsu"/>
</dbReference>
<dbReference type="CDD" id="cd07823">
    <property type="entry name" value="SRPBCC_5"/>
    <property type="match status" value="1"/>
</dbReference>
<dbReference type="EMBL" id="BAABBA010000006">
    <property type="protein sequence ID" value="GAA4287257.1"/>
    <property type="molecule type" value="Genomic_DNA"/>
</dbReference>
<dbReference type="PANTHER" id="PTHR38588">
    <property type="entry name" value="BLL0334 PROTEIN"/>
    <property type="match status" value="1"/>
</dbReference>
<evidence type="ECO:0000313" key="1">
    <source>
        <dbReference type="EMBL" id="GAA4287257.1"/>
    </source>
</evidence>
<accession>A0ABP8ETQ3</accession>
<dbReference type="SUPFAM" id="SSF55961">
    <property type="entry name" value="Bet v1-like"/>
    <property type="match status" value="1"/>
</dbReference>
<organism evidence="1 2">
    <name type="scientific">Georgenia daeguensis</name>
    <dbReference type="NCBI Taxonomy" id="908355"/>
    <lineage>
        <taxon>Bacteria</taxon>
        <taxon>Bacillati</taxon>
        <taxon>Actinomycetota</taxon>
        <taxon>Actinomycetes</taxon>
        <taxon>Micrococcales</taxon>
        <taxon>Bogoriellaceae</taxon>
        <taxon>Georgenia</taxon>
    </lineage>
</organism>
<reference evidence="2" key="1">
    <citation type="journal article" date="2019" name="Int. J. Syst. Evol. Microbiol.">
        <title>The Global Catalogue of Microorganisms (GCM) 10K type strain sequencing project: providing services to taxonomists for standard genome sequencing and annotation.</title>
        <authorList>
            <consortium name="The Broad Institute Genomics Platform"/>
            <consortium name="The Broad Institute Genome Sequencing Center for Infectious Disease"/>
            <person name="Wu L."/>
            <person name="Ma J."/>
        </authorList>
    </citation>
    <scope>NUCLEOTIDE SEQUENCE [LARGE SCALE GENOMIC DNA]</scope>
    <source>
        <strain evidence="2">JCM 17459</strain>
    </source>
</reference>
<sequence length="210" mass="21204">MELTNSFDVAAPPDVVWRTVGDMPQVALCLPGAVIVSQDGDTYHGRVTIKVGPISMGLGGTATVVARDDDERRLEVLISAEDVTGQGTVEATLVVTADPSPAGTTVSIATTMQLGGKVAQFGSGLLTQVSGRIVKQVAKRMGALVESGAASAGHGPTDAAGVAAGVGPAVPRTRRTVLVEPARLAQLAAVAVAAAVFGWSLGRSLEPAAR</sequence>
<keyword evidence="2" id="KW-1185">Reference proteome</keyword>